<dbReference type="EMBL" id="LR798352">
    <property type="protein sequence ID" value="CAB5226073.1"/>
    <property type="molecule type" value="Genomic_DNA"/>
</dbReference>
<accession>A0A6J7X8N0</accession>
<sequence length="52" mass="5970">MNQPTMNNEQFALWVALSQGMDNALFQRADDILKWLNKDNKKPIVPITPKGK</sequence>
<name>A0A6J7X8N0_9CAUD</name>
<reference evidence="1" key="1">
    <citation type="submission" date="2020-05" db="EMBL/GenBank/DDBJ databases">
        <authorList>
            <person name="Chiriac C."/>
            <person name="Salcher M."/>
            <person name="Ghai R."/>
            <person name="Kavagutti S V."/>
        </authorList>
    </citation>
    <scope>NUCLEOTIDE SEQUENCE</scope>
</reference>
<organism evidence="1">
    <name type="scientific">uncultured Caudovirales phage</name>
    <dbReference type="NCBI Taxonomy" id="2100421"/>
    <lineage>
        <taxon>Viruses</taxon>
        <taxon>Duplodnaviria</taxon>
        <taxon>Heunggongvirae</taxon>
        <taxon>Uroviricota</taxon>
        <taxon>Caudoviricetes</taxon>
        <taxon>Peduoviridae</taxon>
        <taxon>Maltschvirus</taxon>
        <taxon>Maltschvirus maltsch</taxon>
    </lineage>
</organism>
<gene>
    <name evidence="1" type="ORF">UFOVP753_39</name>
</gene>
<evidence type="ECO:0000313" key="1">
    <source>
        <dbReference type="EMBL" id="CAB5226073.1"/>
    </source>
</evidence>
<protein>
    <submittedName>
        <fullName evidence="1">Uncharacterized protein</fullName>
    </submittedName>
</protein>
<proteinExistence type="predicted"/>